<evidence type="ECO:0000313" key="3">
    <source>
        <dbReference type="EMBL" id="AXV06471.1"/>
    </source>
</evidence>
<sequence>MTPGERDTLTRFLRRNDQAITKDEALAVGLRPGQLRRLAERGELRRSRQGLYVVPSASLSMAQRVAVAVRVATTPAYAARFSALALHGIRLPSHAASRPEVVVRGTCRPDLGEGVVVHRTVQLEDIDLTAVAGIPSTTVERAVIDVASGLSTVQRLRLVDQVLFTGAADRDTLVLRSDALQRGRPGVRTILRVASSRGQQRFRSDLERVAFPLLRAAGLDDLQTNVVPRHAPGAGEMDAVSERFRVIVELDGLRFHADGRARQRDNVKGNAAVLGSYTLLRFTWADVMERPERIQAHVRTVIRRAA</sequence>
<dbReference type="OrthoDB" id="5243722at2"/>
<reference evidence="3 4" key="1">
    <citation type="submission" date="2018-09" db="EMBL/GenBank/DDBJ databases">
        <title>Complete genome sequence of Euzebya sp. DY32-46 isolated from seawater of Pacific Ocean.</title>
        <authorList>
            <person name="Xu L."/>
            <person name="Wu Y.-H."/>
            <person name="Xu X.-W."/>
        </authorList>
    </citation>
    <scope>NUCLEOTIDE SEQUENCE [LARGE SCALE GENOMIC DNA]</scope>
    <source>
        <strain evidence="3 4">DY32-46</strain>
    </source>
</reference>
<dbReference type="RefSeq" id="WP_114591120.1">
    <property type="nucleotide sequence ID" value="NZ_CP031165.1"/>
</dbReference>
<protein>
    <submittedName>
        <fullName evidence="3">Uncharacterized protein</fullName>
    </submittedName>
</protein>
<dbReference type="Gene3D" id="3.40.960.10">
    <property type="entry name" value="VSR Endonuclease"/>
    <property type="match status" value="1"/>
</dbReference>
<organism evidence="3 4">
    <name type="scientific">Euzebya pacifica</name>
    <dbReference type="NCBI Taxonomy" id="1608957"/>
    <lineage>
        <taxon>Bacteria</taxon>
        <taxon>Bacillati</taxon>
        <taxon>Actinomycetota</taxon>
        <taxon>Nitriliruptoria</taxon>
        <taxon>Euzebyales</taxon>
    </lineage>
</organism>
<proteinExistence type="predicted"/>
<dbReference type="Pfam" id="PF13338">
    <property type="entry name" value="AbiEi_4"/>
    <property type="match status" value="1"/>
</dbReference>
<keyword evidence="4" id="KW-1185">Reference proteome</keyword>
<dbReference type="InterPro" id="IPR007569">
    <property type="entry name" value="DUF559"/>
</dbReference>
<feature type="domain" description="DUF559" evidence="1">
    <location>
        <begin position="204"/>
        <end position="302"/>
    </location>
</feature>
<gene>
    <name evidence="3" type="ORF">DVS28_a1780</name>
</gene>
<evidence type="ECO:0000259" key="2">
    <source>
        <dbReference type="Pfam" id="PF13338"/>
    </source>
</evidence>
<dbReference type="Proteomes" id="UP000264006">
    <property type="component" value="Chromosome"/>
</dbReference>
<dbReference type="Pfam" id="PF04480">
    <property type="entry name" value="DUF559"/>
    <property type="match status" value="1"/>
</dbReference>
<evidence type="ECO:0000259" key="1">
    <source>
        <dbReference type="Pfam" id="PF04480"/>
    </source>
</evidence>
<dbReference type="AlphaFoldDB" id="A0A346XW74"/>
<feature type="domain" description="AbiEi antitoxin N-terminal" evidence="2">
    <location>
        <begin position="8"/>
        <end position="55"/>
    </location>
</feature>
<dbReference type="KEGG" id="euz:DVS28_a1780"/>
<accession>A0A346XW74</accession>
<dbReference type="EMBL" id="CP031165">
    <property type="protein sequence ID" value="AXV06471.1"/>
    <property type="molecule type" value="Genomic_DNA"/>
</dbReference>
<evidence type="ECO:0000313" key="4">
    <source>
        <dbReference type="Proteomes" id="UP000264006"/>
    </source>
</evidence>
<dbReference type="InterPro" id="IPR025159">
    <property type="entry name" value="AbiEi_N"/>
</dbReference>
<name>A0A346XW74_9ACTN</name>